<feature type="region of interest" description="Disordered" evidence="1">
    <location>
        <begin position="1"/>
        <end position="27"/>
    </location>
</feature>
<feature type="compositionally biased region" description="Basic and acidic residues" evidence="1">
    <location>
        <begin position="100"/>
        <end position="109"/>
    </location>
</feature>
<gene>
    <name evidence="2" type="ORF">KSP40_PGU013806</name>
</gene>
<feature type="compositionally biased region" description="Basic residues" evidence="1">
    <location>
        <begin position="14"/>
        <end position="27"/>
    </location>
</feature>
<reference evidence="2 3" key="1">
    <citation type="journal article" date="2022" name="Nat. Plants">
        <title>Genomes of leafy and leafless Platanthera orchids illuminate the evolution of mycoheterotrophy.</title>
        <authorList>
            <person name="Li M.H."/>
            <person name="Liu K.W."/>
            <person name="Li Z."/>
            <person name="Lu H.C."/>
            <person name="Ye Q.L."/>
            <person name="Zhang D."/>
            <person name="Wang J.Y."/>
            <person name="Li Y.F."/>
            <person name="Zhong Z.M."/>
            <person name="Liu X."/>
            <person name="Yu X."/>
            <person name="Liu D.K."/>
            <person name="Tu X.D."/>
            <person name="Liu B."/>
            <person name="Hao Y."/>
            <person name="Liao X.Y."/>
            <person name="Jiang Y.T."/>
            <person name="Sun W.H."/>
            <person name="Chen J."/>
            <person name="Chen Y.Q."/>
            <person name="Ai Y."/>
            <person name="Zhai J.W."/>
            <person name="Wu S.S."/>
            <person name="Zhou Z."/>
            <person name="Hsiao Y.Y."/>
            <person name="Wu W.L."/>
            <person name="Chen Y.Y."/>
            <person name="Lin Y.F."/>
            <person name="Hsu J.L."/>
            <person name="Li C.Y."/>
            <person name="Wang Z.W."/>
            <person name="Zhao X."/>
            <person name="Zhong W.Y."/>
            <person name="Ma X.K."/>
            <person name="Ma L."/>
            <person name="Huang J."/>
            <person name="Chen G.Z."/>
            <person name="Huang M.Z."/>
            <person name="Huang L."/>
            <person name="Peng D.H."/>
            <person name="Luo Y.B."/>
            <person name="Zou S.Q."/>
            <person name="Chen S.P."/>
            <person name="Lan S."/>
            <person name="Tsai W.C."/>
            <person name="Van de Peer Y."/>
            <person name="Liu Z.J."/>
        </authorList>
    </citation>
    <scope>NUCLEOTIDE SEQUENCE [LARGE SCALE GENOMIC DNA]</scope>
    <source>
        <strain evidence="2">Lor288</strain>
    </source>
</reference>
<accession>A0ABR2M7U8</accession>
<evidence type="ECO:0000313" key="2">
    <source>
        <dbReference type="EMBL" id="KAK8959721.1"/>
    </source>
</evidence>
<proteinExistence type="predicted"/>
<evidence type="ECO:0000256" key="1">
    <source>
        <dbReference type="SAM" id="MobiDB-lite"/>
    </source>
</evidence>
<sequence>MSSQGVQPSYLWRRERRQQRRRNMKKAARVRLVEKELAEGSRGTWKAREESATSLIWAWICVEDLGGPRPPLPAGGTVHSRLLRFSPNQRKIYRPRYKIKDKTEKEQKKKNLHVGTSIEA</sequence>
<dbReference type="EMBL" id="JBBWWR010000011">
    <property type="protein sequence ID" value="KAK8959721.1"/>
    <property type="molecule type" value="Genomic_DNA"/>
</dbReference>
<keyword evidence="3" id="KW-1185">Reference proteome</keyword>
<feature type="region of interest" description="Disordered" evidence="1">
    <location>
        <begin position="100"/>
        <end position="120"/>
    </location>
</feature>
<protein>
    <submittedName>
        <fullName evidence="2">Uncharacterized protein</fullName>
    </submittedName>
</protein>
<organism evidence="2 3">
    <name type="scientific">Platanthera guangdongensis</name>
    <dbReference type="NCBI Taxonomy" id="2320717"/>
    <lineage>
        <taxon>Eukaryota</taxon>
        <taxon>Viridiplantae</taxon>
        <taxon>Streptophyta</taxon>
        <taxon>Embryophyta</taxon>
        <taxon>Tracheophyta</taxon>
        <taxon>Spermatophyta</taxon>
        <taxon>Magnoliopsida</taxon>
        <taxon>Liliopsida</taxon>
        <taxon>Asparagales</taxon>
        <taxon>Orchidaceae</taxon>
        <taxon>Orchidoideae</taxon>
        <taxon>Orchideae</taxon>
        <taxon>Orchidinae</taxon>
        <taxon>Platanthera</taxon>
    </lineage>
</organism>
<dbReference type="Proteomes" id="UP001412067">
    <property type="component" value="Unassembled WGS sequence"/>
</dbReference>
<name>A0ABR2M7U8_9ASPA</name>
<evidence type="ECO:0000313" key="3">
    <source>
        <dbReference type="Proteomes" id="UP001412067"/>
    </source>
</evidence>
<comment type="caution">
    <text evidence="2">The sequence shown here is derived from an EMBL/GenBank/DDBJ whole genome shotgun (WGS) entry which is preliminary data.</text>
</comment>